<keyword evidence="1" id="KW-0472">Membrane</keyword>
<comment type="caution">
    <text evidence="3">The sequence shown here is derived from an EMBL/GenBank/DDBJ whole genome shotgun (WGS) entry which is preliminary data.</text>
</comment>
<gene>
    <name evidence="3" type="ORF">DCF17_09880</name>
</gene>
<keyword evidence="1" id="KW-1133">Transmembrane helix</keyword>
<feature type="transmembrane region" description="Helical" evidence="1">
    <location>
        <begin position="293"/>
        <end position="315"/>
    </location>
</feature>
<keyword evidence="3" id="KW-0407">Ion channel</keyword>
<dbReference type="AlphaFoldDB" id="A0A2W4YFL4"/>
<name>A0A2W4YFL4_9CYAN</name>
<reference evidence="4" key="1">
    <citation type="submission" date="2018-04" db="EMBL/GenBank/DDBJ databases">
        <authorList>
            <person name="Cornet L."/>
        </authorList>
    </citation>
    <scope>NUCLEOTIDE SEQUENCE [LARGE SCALE GENOMIC DNA]</scope>
</reference>
<accession>A0A2W4YFL4</accession>
<dbReference type="GO" id="GO:0006813">
    <property type="term" value="P:potassium ion transport"/>
    <property type="evidence" value="ECO:0007669"/>
    <property type="project" value="InterPro"/>
</dbReference>
<dbReference type="GO" id="GO:0034220">
    <property type="term" value="P:monoatomic ion transmembrane transport"/>
    <property type="evidence" value="ECO:0007669"/>
    <property type="project" value="UniProtKB-KW"/>
</dbReference>
<dbReference type="EMBL" id="QBMN01000057">
    <property type="protein sequence ID" value="PZO41858.1"/>
    <property type="molecule type" value="Genomic_DNA"/>
</dbReference>
<dbReference type="PROSITE" id="PS51201">
    <property type="entry name" value="RCK_N"/>
    <property type="match status" value="1"/>
</dbReference>
<dbReference type="InterPro" id="IPR036291">
    <property type="entry name" value="NAD(P)-bd_dom_sf"/>
</dbReference>
<dbReference type="InterPro" id="IPR003148">
    <property type="entry name" value="RCK_N"/>
</dbReference>
<keyword evidence="3" id="KW-0813">Transport</keyword>
<organism evidence="3 4">
    <name type="scientific">Shackletoniella antarctica</name>
    <dbReference type="NCBI Taxonomy" id="268115"/>
    <lineage>
        <taxon>Bacteria</taxon>
        <taxon>Bacillati</taxon>
        <taxon>Cyanobacteriota</taxon>
        <taxon>Cyanophyceae</taxon>
        <taxon>Oculatellales</taxon>
        <taxon>Oculatellaceae</taxon>
        <taxon>Shackletoniella</taxon>
    </lineage>
</organism>
<reference evidence="3 4" key="2">
    <citation type="submission" date="2018-06" db="EMBL/GenBank/DDBJ databases">
        <title>Metagenomic assembly of (sub)arctic Cyanobacteria and their associated microbiome from non-axenic cultures.</title>
        <authorList>
            <person name="Baurain D."/>
        </authorList>
    </citation>
    <scope>NUCLEOTIDE SEQUENCE [LARGE SCALE GENOMIC DNA]</scope>
    <source>
        <strain evidence="3">ULC041bin1</strain>
    </source>
</reference>
<keyword evidence="3" id="KW-0406">Ion transport</keyword>
<dbReference type="Proteomes" id="UP000249081">
    <property type="component" value="Unassembled WGS sequence"/>
</dbReference>
<evidence type="ECO:0000256" key="1">
    <source>
        <dbReference type="SAM" id="Phobius"/>
    </source>
</evidence>
<protein>
    <submittedName>
        <fullName evidence="3">Potassium channel protein</fullName>
    </submittedName>
</protein>
<sequence length="565" mass="61379">MPPQIIVCGLGRTGLRIFNLLRQQGARVVGVSYHPLPEVVGDIVVGELRSPTTLKAAGIHQAQTLVLATSDDALNLAILTQARILNSNIRIINRLFNISLGDRLDHTLPHHVSLSSAALAAPLFAFAAKGNRAIGQLRLFDLTWPMYEEVIDTAHPWHGRPLQALWDDRSQLLIHYHSARRPVDLVTAVVTGEVLQVGDRIVVATQPQKPILKARPVAQFWQRLLITLDHGRRRARATLLVILALLITIGLATFTYLSHNLNTSWVDALYFSVGMITGAGGQEQVAEESSAAIKVFTAVMMLVGAGVIGICYALLNDFILGSHFQSLWSVARMPRQHHYIVCGLGGVGYRIATYLHETGHQVAIVEQDAHNRFLPAVKALKIPVIIADANLTSTLETLNLTSAQALLVVTSDDTVNLEIALTARSIGPKVPAVVRIYDAEFAQQVQQVFEFDQVLSPMDLAAPTFAAAALGGSILGSGMAGDLLWVAIATLITPHHPFYNQPIQAVAQAAHLVPLYIENSDRTLHGDALLDVTLADGDVLYLTMPANRLDCLQYTPAAVTEEMRG</sequence>
<dbReference type="PANTHER" id="PTHR43833:SF11">
    <property type="entry name" value="VOLTAGE-GATED POTASSIUM CHANNEL KCH"/>
    <property type="match status" value="1"/>
</dbReference>
<dbReference type="PANTHER" id="PTHR43833">
    <property type="entry name" value="POTASSIUM CHANNEL PROTEIN 2-RELATED-RELATED"/>
    <property type="match status" value="1"/>
</dbReference>
<evidence type="ECO:0000259" key="2">
    <source>
        <dbReference type="PROSITE" id="PS51201"/>
    </source>
</evidence>
<dbReference type="InterPro" id="IPR050721">
    <property type="entry name" value="Trk_Ktr_HKT_K-transport"/>
</dbReference>
<evidence type="ECO:0000313" key="4">
    <source>
        <dbReference type="Proteomes" id="UP000249081"/>
    </source>
</evidence>
<feature type="transmembrane region" description="Helical" evidence="1">
    <location>
        <begin position="237"/>
        <end position="257"/>
    </location>
</feature>
<feature type="domain" description="RCK N-terminal" evidence="2">
    <location>
        <begin position="336"/>
        <end position="455"/>
    </location>
</feature>
<dbReference type="SUPFAM" id="SSF81324">
    <property type="entry name" value="Voltage-gated potassium channels"/>
    <property type="match status" value="1"/>
</dbReference>
<keyword evidence="1" id="KW-0812">Transmembrane</keyword>
<dbReference type="Pfam" id="PF02254">
    <property type="entry name" value="TrkA_N"/>
    <property type="match status" value="2"/>
</dbReference>
<dbReference type="SUPFAM" id="SSF51735">
    <property type="entry name" value="NAD(P)-binding Rossmann-fold domains"/>
    <property type="match status" value="2"/>
</dbReference>
<proteinExistence type="predicted"/>
<dbReference type="Gene3D" id="1.10.287.70">
    <property type="match status" value="1"/>
</dbReference>
<evidence type="ECO:0000313" key="3">
    <source>
        <dbReference type="EMBL" id="PZO41858.1"/>
    </source>
</evidence>
<dbReference type="Gene3D" id="3.40.50.720">
    <property type="entry name" value="NAD(P)-binding Rossmann-like Domain"/>
    <property type="match status" value="2"/>
</dbReference>